<evidence type="ECO:0000313" key="2">
    <source>
        <dbReference type="EMBL" id="QJA77771.1"/>
    </source>
</evidence>
<protein>
    <submittedName>
        <fullName evidence="2">Uncharacterized protein</fullName>
    </submittedName>
</protein>
<dbReference type="EMBL" id="MT142301">
    <property type="protein sequence ID" value="QJA77771.1"/>
    <property type="molecule type" value="Genomic_DNA"/>
</dbReference>
<proteinExistence type="predicted"/>
<accession>A0A6M3K7N8</accession>
<organism evidence="2">
    <name type="scientific">viral metagenome</name>
    <dbReference type="NCBI Taxonomy" id="1070528"/>
    <lineage>
        <taxon>unclassified sequences</taxon>
        <taxon>metagenomes</taxon>
        <taxon>organismal metagenomes</taxon>
    </lineage>
</organism>
<evidence type="ECO:0000256" key="1">
    <source>
        <dbReference type="SAM" id="Phobius"/>
    </source>
</evidence>
<reference evidence="2" key="1">
    <citation type="submission" date="2020-03" db="EMBL/GenBank/DDBJ databases">
        <title>The deep terrestrial virosphere.</title>
        <authorList>
            <person name="Holmfeldt K."/>
            <person name="Nilsson E."/>
            <person name="Simone D."/>
            <person name="Lopez-Fernandez M."/>
            <person name="Wu X."/>
            <person name="de Brujin I."/>
            <person name="Lundin D."/>
            <person name="Andersson A."/>
            <person name="Bertilsson S."/>
            <person name="Dopson M."/>
        </authorList>
    </citation>
    <scope>NUCLEOTIDE SEQUENCE</scope>
    <source>
        <strain evidence="2">MM415A01224</strain>
    </source>
</reference>
<gene>
    <name evidence="2" type="ORF">MM415A01224_0010</name>
</gene>
<feature type="transmembrane region" description="Helical" evidence="1">
    <location>
        <begin position="6"/>
        <end position="28"/>
    </location>
</feature>
<keyword evidence="1" id="KW-0812">Transmembrane</keyword>
<sequence>MGFYEVLKAVLENGVVAGLLVVSLWWFAKMSAIREEKMVQRIETLEDRLLNLLELTTAHIGQANVVIEKNTEAIDRMRIVVADCNFIKHGQTP</sequence>
<keyword evidence="1" id="KW-0472">Membrane</keyword>
<keyword evidence="1" id="KW-1133">Transmembrane helix</keyword>
<name>A0A6M3K7N8_9ZZZZ</name>
<dbReference type="AlphaFoldDB" id="A0A6M3K7N8"/>